<dbReference type="InterPro" id="IPR011989">
    <property type="entry name" value="ARM-like"/>
</dbReference>
<dbReference type="Pfam" id="PF17741">
    <property type="entry name" value="DUF5578"/>
    <property type="match status" value="1"/>
</dbReference>
<name>A2FIH0_TRIV3</name>
<dbReference type="AlphaFoldDB" id="A2FIH0"/>
<dbReference type="InterPro" id="IPR016024">
    <property type="entry name" value="ARM-type_fold"/>
</dbReference>
<reference evidence="2" key="2">
    <citation type="journal article" date="2007" name="Science">
        <title>Draft genome sequence of the sexually transmitted pathogen Trichomonas vaginalis.</title>
        <authorList>
            <person name="Carlton J.M."/>
            <person name="Hirt R.P."/>
            <person name="Silva J.C."/>
            <person name="Delcher A.L."/>
            <person name="Schatz M."/>
            <person name="Zhao Q."/>
            <person name="Wortman J.R."/>
            <person name="Bidwell S.L."/>
            <person name="Alsmark U.C.M."/>
            <person name="Besteiro S."/>
            <person name="Sicheritz-Ponten T."/>
            <person name="Noel C.J."/>
            <person name="Dacks J.B."/>
            <person name="Foster P.G."/>
            <person name="Simillion C."/>
            <person name="Van de Peer Y."/>
            <person name="Miranda-Saavedra D."/>
            <person name="Barton G.J."/>
            <person name="Westrop G.D."/>
            <person name="Mueller S."/>
            <person name="Dessi D."/>
            <person name="Fiori P.L."/>
            <person name="Ren Q."/>
            <person name="Paulsen I."/>
            <person name="Zhang H."/>
            <person name="Bastida-Corcuera F.D."/>
            <person name="Simoes-Barbosa A."/>
            <person name="Brown M.T."/>
            <person name="Hayes R.D."/>
            <person name="Mukherjee M."/>
            <person name="Okumura C.Y."/>
            <person name="Schneider R."/>
            <person name="Smith A.J."/>
            <person name="Vanacova S."/>
            <person name="Villalvazo M."/>
            <person name="Haas B.J."/>
            <person name="Pertea M."/>
            <person name="Feldblyum T.V."/>
            <person name="Utterback T.R."/>
            <person name="Shu C.L."/>
            <person name="Osoegawa K."/>
            <person name="de Jong P.J."/>
            <person name="Hrdy I."/>
            <person name="Horvathova L."/>
            <person name="Zubacova Z."/>
            <person name="Dolezal P."/>
            <person name="Malik S.B."/>
            <person name="Logsdon J.M. Jr."/>
            <person name="Henze K."/>
            <person name="Gupta A."/>
            <person name="Wang C.C."/>
            <person name="Dunne R.L."/>
            <person name="Upcroft J.A."/>
            <person name="Upcroft P."/>
            <person name="White O."/>
            <person name="Salzberg S.L."/>
            <person name="Tang P."/>
            <person name="Chiu C.-H."/>
            <person name="Lee Y.-S."/>
            <person name="Embley T.M."/>
            <person name="Coombs G.H."/>
            <person name="Mottram J.C."/>
            <person name="Tachezy J."/>
            <person name="Fraser-Liggett C.M."/>
            <person name="Johnson P.J."/>
        </authorList>
    </citation>
    <scope>NUCLEOTIDE SEQUENCE [LARGE SCALE GENOMIC DNA]</scope>
    <source>
        <strain evidence="2">G3</strain>
    </source>
</reference>
<sequence>MNDIPQLDFRPRPPQKSCRRNSARRHLYESSVVRKENCSERVNSARSRPKLSQRELMVVKSNKAKYNAWIKKWDRDQGIKRFLMLKDIVDKCKGYSKNQLDELYGNASELVFMRIFVFIRWNCRSTISIDIQLQALRIFFDASSGFCYSEHFLKNGGVDILLSFLELRDEISENDLSEVLKTFLSLSQQGAHSVQYILDTKFLTIFLDTLPSFKDEENLNLATMLLLQLSEGNDAYAETFTLALMSRFHALSSDDEALHSVSHVFRVLLTPKIAAEVDIKGNYNDLLALGSSSNLDIRYDGVIVFSLIAENTTKLRRDFIFDNLLEILLNPLGITNELISRRQTFATKVLLTITKQNGIAGLTLKEDFERFLVPLCKIIGNTVNFSAQKSSAKIITHYYCDDPHIKTLLENAIPTDWIRNLTLDPHTFCLNINQIQADFFLSLEPESFLIDVSAKQTQIRKATTKARLELKHRTQQQGQYGSIIKPTIALRESPFRFNVTTNVDLNALFQQ</sequence>
<dbReference type="SMR" id="A2FIH0"/>
<organism evidence="2 3">
    <name type="scientific">Trichomonas vaginalis (strain ATCC PRA-98 / G3)</name>
    <dbReference type="NCBI Taxonomy" id="412133"/>
    <lineage>
        <taxon>Eukaryota</taxon>
        <taxon>Metamonada</taxon>
        <taxon>Parabasalia</taxon>
        <taxon>Trichomonadida</taxon>
        <taxon>Trichomonadidae</taxon>
        <taxon>Trichomonas</taxon>
    </lineage>
</organism>
<dbReference type="SUPFAM" id="SSF48371">
    <property type="entry name" value="ARM repeat"/>
    <property type="match status" value="1"/>
</dbReference>
<dbReference type="EMBL" id="DS113813">
    <property type="protein sequence ID" value="EAX95287.1"/>
    <property type="molecule type" value="Genomic_DNA"/>
</dbReference>
<feature type="region of interest" description="Disordered" evidence="1">
    <location>
        <begin position="1"/>
        <end position="21"/>
    </location>
</feature>
<keyword evidence="3" id="KW-1185">Reference proteome</keyword>
<gene>
    <name evidence="2" type="ORF">TVAG_270780</name>
</gene>
<dbReference type="PANTHER" id="PTHR34258:SF1">
    <property type="entry name" value="ARMADILLO-LIKE HELICAL DOMAIN CONTAINING PROTEIN 1"/>
    <property type="match status" value="1"/>
</dbReference>
<evidence type="ECO:0000313" key="2">
    <source>
        <dbReference type="EMBL" id="EAX95287.1"/>
    </source>
</evidence>
<evidence type="ECO:0000313" key="3">
    <source>
        <dbReference type="Proteomes" id="UP000001542"/>
    </source>
</evidence>
<reference evidence="2" key="1">
    <citation type="submission" date="2006-10" db="EMBL/GenBank/DDBJ databases">
        <authorList>
            <person name="Amadeo P."/>
            <person name="Zhao Q."/>
            <person name="Wortman J."/>
            <person name="Fraser-Liggett C."/>
            <person name="Carlton J."/>
        </authorList>
    </citation>
    <scope>NUCLEOTIDE SEQUENCE</scope>
    <source>
        <strain evidence="2">G3</strain>
    </source>
</reference>
<proteinExistence type="predicted"/>
<dbReference type="Gene3D" id="1.25.10.10">
    <property type="entry name" value="Leucine-rich Repeat Variant"/>
    <property type="match status" value="1"/>
</dbReference>
<accession>A2FIH0</accession>
<dbReference type="VEuPathDB" id="TrichDB:TVAGG3_0014770"/>
<protein>
    <submittedName>
        <fullName evidence="2">Uncharacterized protein</fullName>
    </submittedName>
</protein>
<dbReference type="VEuPathDB" id="TrichDB:TVAG_270780"/>
<dbReference type="PANTHER" id="PTHR34258">
    <property type="entry name" value="ARMADILLO-LIKE HELICAL DOMAIN CONTAINING PROTEIN 1"/>
    <property type="match status" value="1"/>
</dbReference>
<evidence type="ECO:0000256" key="1">
    <source>
        <dbReference type="SAM" id="MobiDB-lite"/>
    </source>
</evidence>
<dbReference type="RefSeq" id="XP_001308217.1">
    <property type="nucleotide sequence ID" value="XM_001308216.1"/>
</dbReference>
<dbReference type="InterPro" id="IPR041090">
    <property type="entry name" value="DUF5578"/>
</dbReference>
<dbReference type="KEGG" id="tva:4753032"/>
<dbReference type="Proteomes" id="UP000001542">
    <property type="component" value="Unassembled WGS sequence"/>
</dbReference>
<dbReference type="InParanoid" id="A2FIH0"/>